<keyword evidence="2" id="KW-0472">Membrane</keyword>
<proteinExistence type="predicted"/>
<keyword evidence="5" id="KW-1185">Reference proteome</keyword>
<evidence type="ECO:0000313" key="5">
    <source>
        <dbReference type="Proteomes" id="UP001215598"/>
    </source>
</evidence>
<protein>
    <recommendedName>
        <fullName evidence="3">DUF6535 domain-containing protein</fullName>
    </recommendedName>
</protein>
<sequence length="913" mass="101698">MEQGDEQGSSGKSLSLRRILRIFGLDAQFTQRRTANEDVSHTLPLDPQSDDSSAKFWSVYNSEAERYDSALVESWKADMEGMLIFSGLFSASLTAFIIESYRKLVPDTGDMTVALLLQISQQLSAQSNGSQFSQPAPTPFKAPALSLVCNGLWFVSLSLTLTCALLATLVEQWAREFIHKTEIRPSPVHRARVFSFLYYGVSRFGIHAIVDIIPLLLHIGLVLFFAGLAVFLLPINTLMAEIVSGVLVAFVAFYAVITILPAVSLDCPYRTPLSGIFWRFVQYSAFILHLPSTKRSLTDAVLSAAMQKREIRDERAVLWTLEALTDNTELLPFVEATHDIIHGPTGFRRVDDHLFRLVLQTSDGHTSLPQRMVSLLWSADTLPVNDPLRERRTLAALRGLWALGIVAARTARTPANAVYGVDLGIDSFDIPIQYRLSLRAVIDYAQLKSVQARFEDIAAMLSLRDLSVLRERKRLIRFLRTLLPKLVADCEHRMNGPQIEAILAALRQLAESDPGERAAVALARSITDELHMGETFNWASRYAGVALRLLRASFEEGVAPYKLLPTCAEIVPNILKFSADSQSTVLFPVNPASYPTALHSLLVQGSQNDLDTMMRCGLRLLPLLASVNFIQTVHWYFASRAGDSNTLQYAFEDCNLQVLANKILADLDRGRLISEPTLSGLATLCLLRRDFVRVLDCQRVLAIVRNLALRSDPAYHTVVAILSASSLSDLGYKLAPGRITSDDELHMVEYQLLLHEADNEAADRDIPPSGLTLTTPHQHLLSRVSDRYAATFTQFLAACCNPPEPLPYKPAATVDYLVRNWPFFIIPNMSPIAQTEIAQAIERLVDCACSQDNRGRGNIRAIAEPVWEHLYRGFCHDFSPPTVVKLRHAFSRYQGRPDSDQSEMEEGGFATRS</sequence>
<reference evidence="4" key="1">
    <citation type="submission" date="2023-03" db="EMBL/GenBank/DDBJ databases">
        <title>Massive genome expansion in bonnet fungi (Mycena s.s.) driven by repeated elements and novel gene families across ecological guilds.</title>
        <authorList>
            <consortium name="Lawrence Berkeley National Laboratory"/>
            <person name="Harder C.B."/>
            <person name="Miyauchi S."/>
            <person name="Viragh M."/>
            <person name="Kuo A."/>
            <person name="Thoen E."/>
            <person name="Andreopoulos B."/>
            <person name="Lu D."/>
            <person name="Skrede I."/>
            <person name="Drula E."/>
            <person name="Henrissat B."/>
            <person name="Morin E."/>
            <person name="Kohler A."/>
            <person name="Barry K."/>
            <person name="LaButti K."/>
            <person name="Morin E."/>
            <person name="Salamov A."/>
            <person name="Lipzen A."/>
            <person name="Mereny Z."/>
            <person name="Hegedus B."/>
            <person name="Baldrian P."/>
            <person name="Stursova M."/>
            <person name="Weitz H."/>
            <person name="Taylor A."/>
            <person name="Grigoriev I.V."/>
            <person name="Nagy L.G."/>
            <person name="Martin F."/>
            <person name="Kauserud H."/>
        </authorList>
    </citation>
    <scope>NUCLEOTIDE SEQUENCE</scope>
    <source>
        <strain evidence="4">CBHHK182m</strain>
    </source>
</reference>
<feature type="region of interest" description="Disordered" evidence="1">
    <location>
        <begin position="894"/>
        <end position="913"/>
    </location>
</feature>
<dbReference type="EMBL" id="JARKIB010000009">
    <property type="protein sequence ID" value="KAJ7776332.1"/>
    <property type="molecule type" value="Genomic_DNA"/>
</dbReference>
<comment type="caution">
    <text evidence="4">The sequence shown here is derived from an EMBL/GenBank/DDBJ whole genome shotgun (WGS) entry which is preliminary data.</text>
</comment>
<keyword evidence="2" id="KW-0812">Transmembrane</keyword>
<accession>A0AAD7K1E7</accession>
<name>A0AAD7K1E7_9AGAR</name>
<evidence type="ECO:0000313" key="4">
    <source>
        <dbReference type="EMBL" id="KAJ7776332.1"/>
    </source>
</evidence>
<dbReference type="InterPro" id="IPR045338">
    <property type="entry name" value="DUF6535"/>
</dbReference>
<evidence type="ECO:0000256" key="1">
    <source>
        <dbReference type="SAM" id="MobiDB-lite"/>
    </source>
</evidence>
<feature type="domain" description="DUF6535" evidence="3">
    <location>
        <begin position="57"/>
        <end position="233"/>
    </location>
</feature>
<dbReference type="Proteomes" id="UP001215598">
    <property type="component" value="Unassembled WGS sequence"/>
</dbReference>
<dbReference type="AlphaFoldDB" id="A0AAD7K1E7"/>
<feature type="transmembrane region" description="Helical" evidence="2">
    <location>
        <begin position="216"/>
        <end position="235"/>
    </location>
</feature>
<dbReference type="Pfam" id="PF20153">
    <property type="entry name" value="DUF6535"/>
    <property type="match status" value="1"/>
</dbReference>
<evidence type="ECO:0000259" key="3">
    <source>
        <dbReference type="Pfam" id="PF20153"/>
    </source>
</evidence>
<keyword evidence="2" id="KW-1133">Transmembrane helix</keyword>
<gene>
    <name evidence="4" type="ORF">B0H16DRAFT_1506371</name>
</gene>
<evidence type="ECO:0000256" key="2">
    <source>
        <dbReference type="SAM" id="Phobius"/>
    </source>
</evidence>
<feature type="transmembrane region" description="Helical" evidence="2">
    <location>
        <begin position="242"/>
        <end position="263"/>
    </location>
</feature>
<organism evidence="4 5">
    <name type="scientific">Mycena metata</name>
    <dbReference type="NCBI Taxonomy" id="1033252"/>
    <lineage>
        <taxon>Eukaryota</taxon>
        <taxon>Fungi</taxon>
        <taxon>Dikarya</taxon>
        <taxon>Basidiomycota</taxon>
        <taxon>Agaricomycotina</taxon>
        <taxon>Agaricomycetes</taxon>
        <taxon>Agaricomycetidae</taxon>
        <taxon>Agaricales</taxon>
        <taxon>Marasmiineae</taxon>
        <taxon>Mycenaceae</taxon>
        <taxon>Mycena</taxon>
    </lineage>
</organism>